<evidence type="ECO:0000313" key="10">
    <source>
        <dbReference type="Proteomes" id="UP000253741"/>
    </source>
</evidence>
<dbReference type="GO" id="GO:0016620">
    <property type="term" value="F:oxidoreductase activity, acting on the aldehyde or oxo group of donors, NAD or NADP as acceptor"/>
    <property type="evidence" value="ECO:0007669"/>
    <property type="project" value="InterPro"/>
</dbReference>
<dbReference type="PANTHER" id="PTHR43860:SF2">
    <property type="entry name" value="BETAINE ALDEHYDE DEHYDROGENASE-RELATED"/>
    <property type="match status" value="1"/>
</dbReference>
<gene>
    <name evidence="9" type="ORF">DVH02_23345</name>
</gene>
<sequence>MSAQQTIHVDGKWREAATGATRDILDPADATVLAVVSEGGAEDADAAIAAARRAFDEGPWPRTPVAERAALLRRTAELLVRNREKVALLESRDSGKTVEEGRVDVDCVADAFRYFADLVMNESGGRVVDAGSDTVHSVVVHEPVGVCALITPWNYPLLQASWKIAPALAAGNTFVIKPSEITPLSTVDLIDLLAEAGLPPGVANLVTGAGDPVGARMSAHPDVDLVSFTGGLASGTKVMQAAAPGVKKVALELGGKNPNVVFADACATEEGFDTAVDQALNAAFIHSGQVCSAGSRLIIEESVRERFVAELARRADRIRLGRGTEKGVECGPLVSAAQLARTEEYVASALAEGAVLRVGGGRPDPSDVRPEGGYFFRPTVLDQCHRQMRVVREEVFGPVLTVETFRTEDEAVTLANDTEYGLAGGVWTADPGRARRVAGRLRHGTVWINDFHPYLPQAEWGGFGKSGIGRELGPAGLAEYREAKHVYQNLEPRPARPQSVTYLSSPAPFSRGAEHAWHPRPRTARSTTPRTTTSSSGAAPPVR</sequence>
<evidence type="ECO:0000256" key="4">
    <source>
        <dbReference type="ARBA" id="ARBA00037921"/>
    </source>
</evidence>
<dbReference type="InterPro" id="IPR016160">
    <property type="entry name" value="Ald_DH_CS_CYS"/>
</dbReference>
<feature type="active site" evidence="5">
    <location>
        <position position="252"/>
    </location>
</feature>
<dbReference type="PROSITE" id="PS00070">
    <property type="entry name" value="ALDEHYDE_DEHYDR_CYS"/>
    <property type="match status" value="1"/>
</dbReference>
<dbReference type="Pfam" id="PF00171">
    <property type="entry name" value="Aldedh"/>
    <property type="match status" value="1"/>
</dbReference>
<dbReference type="SUPFAM" id="SSF53720">
    <property type="entry name" value="ALDH-like"/>
    <property type="match status" value="1"/>
</dbReference>
<dbReference type="Proteomes" id="UP000253741">
    <property type="component" value="Unassembled WGS sequence"/>
</dbReference>
<evidence type="ECO:0000256" key="2">
    <source>
        <dbReference type="ARBA" id="ARBA00023002"/>
    </source>
</evidence>
<protein>
    <submittedName>
        <fullName evidence="9">Aldehyde dehydrogenase family protein</fullName>
    </submittedName>
</protein>
<dbReference type="InterPro" id="IPR016163">
    <property type="entry name" value="Ald_DH_C"/>
</dbReference>
<reference evidence="9 10" key="1">
    <citation type="submission" date="2018-07" db="EMBL/GenBank/DDBJ databases">
        <title>Streptomyces species from bats.</title>
        <authorList>
            <person name="Dunlap C."/>
        </authorList>
    </citation>
    <scope>NUCLEOTIDE SEQUENCE [LARGE SCALE GENOMIC DNA]</scope>
    <source>
        <strain evidence="9 10">AC230</strain>
    </source>
</reference>
<keyword evidence="3" id="KW-0520">NAD</keyword>
<dbReference type="FunFam" id="3.40.605.10:FF:000007">
    <property type="entry name" value="NAD/NADP-dependent betaine aldehyde dehydrogenase"/>
    <property type="match status" value="1"/>
</dbReference>
<organism evidence="9 10">
    <name type="scientific">Streptomyces corynorhini</name>
    <dbReference type="NCBI Taxonomy" id="2282652"/>
    <lineage>
        <taxon>Bacteria</taxon>
        <taxon>Bacillati</taxon>
        <taxon>Actinomycetota</taxon>
        <taxon>Actinomycetes</taxon>
        <taxon>Kitasatosporales</taxon>
        <taxon>Streptomycetaceae</taxon>
        <taxon>Streptomyces</taxon>
    </lineage>
</organism>
<feature type="domain" description="Aldehyde dehydrogenase" evidence="8">
    <location>
        <begin position="13"/>
        <end position="486"/>
    </location>
</feature>
<dbReference type="InterPro" id="IPR029510">
    <property type="entry name" value="Ald_DH_CS_GLU"/>
</dbReference>
<evidence type="ECO:0000259" key="8">
    <source>
        <dbReference type="Pfam" id="PF00171"/>
    </source>
</evidence>
<feature type="region of interest" description="Disordered" evidence="7">
    <location>
        <begin position="496"/>
        <end position="543"/>
    </location>
</feature>
<evidence type="ECO:0000313" key="9">
    <source>
        <dbReference type="EMBL" id="RDG35801.1"/>
    </source>
</evidence>
<keyword evidence="10" id="KW-1185">Reference proteome</keyword>
<dbReference type="AlphaFoldDB" id="A0A370B2I6"/>
<evidence type="ECO:0000256" key="1">
    <source>
        <dbReference type="ARBA" id="ARBA00009986"/>
    </source>
</evidence>
<accession>A0A370B2I6</accession>
<dbReference type="Gene3D" id="3.40.309.10">
    <property type="entry name" value="Aldehyde Dehydrogenase, Chain A, domain 2"/>
    <property type="match status" value="1"/>
</dbReference>
<dbReference type="PROSITE" id="PS00687">
    <property type="entry name" value="ALDEHYDE_DEHYDR_GLU"/>
    <property type="match status" value="1"/>
</dbReference>
<keyword evidence="2 6" id="KW-0560">Oxidoreductase</keyword>
<dbReference type="InterPro" id="IPR016162">
    <property type="entry name" value="Ald_DH_N"/>
</dbReference>
<dbReference type="OrthoDB" id="6882680at2"/>
<dbReference type="PANTHER" id="PTHR43860">
    <property type="entry name" value="BETAINE ALDEHYDE DEHYDROGENASE"/>
    <property type="match status" value="1"/>
</dbReference>
<dbReference type="InterPro" id="IPR016161">
    <property type="entry name" value="Ald_DH/histidinol_DH"/>
</dbReference>
<proteinExistence type="inferred from homology"/>
<dbReference type="EMBL" id="QQNA01000197">
    <property type="protein sequence ID" value="RDG35801.1"/>
    <property type="molecule type" value="Genomic_DNA"/>
</dbReference>
<evidence type="ECO:0000256" key="6">
    <source>
        <dbReference type="RuleBase" id="RU003345"/>
    </source>
</evidence>
<dbReference type="FunFam" id="3.40.309.10:FF:000012">
    <property type="entry name" value="Betaine aldehyde dehydrogenase"/>
    <property type="match status" value="1"/>
</dbReference>
<name>A0A370B2I6_9ACTN</name>
<evidence type="ECO:0000256" key="5">
    <source>
        <dbReference type="PROSITE-ProRule" id="PRU10007"/>
    </source>
</evidence>
<dbReference type="InterPro" id="IPR015590">
    <property type="entry name" value="Aldehyde_DH_dom"/>
</dbReference>
<evidence type="ECO:0000256" key="7">
    <source>
        <dbReference type="SAM" id="MobiDB-lite"/>
    </source>
</evidence>
<evidence type="ECO:0000256" key="3">
    <source>
        <dbReference type="ARBA" id="ARBA00023027"/>
    </source>
</evidence>
<comment type="pathway">
    <text evidence="4">Amine and polyamine biosynthesis; betaine biosynthesis via choline pathway; betaine from betaine aldehyde: step 1/1.</text>
</comment>
<feature type="compositionally biased region" description="Low complexity" evidence="7">
    <location>
        <begin position="524"/>
        <end position="543"/>
    </location>
</feature>
<comment type="caution">
    <text evidence="9">The sequence shown here is derived from an EMBL/GenBank/DDBJ whole genome shotgun (WGS) entry which is preliminary data.</text>
</comment>
<comment type="similarity">
    <text evidence="1 6">Belongs to the aldehyde dehydrogenase family.</text>
</comment>
<dbReference type="Gene3D" id="3.40.605.10">
    <property type="entry name" value="Aldehyde Dehydrogenase, Chain A, domain 1"/>
    <property type="match status" value="1"/>
</dbReference>